<organism evidence="1 2">
    <name type="scientific">Hoylesella loescheii DSM 19665 = JCM 12249 = ATCC 15930</name>
    <dbReference type="NCBI Taxonomy" id="1122985"/>
    <lineage>
        <taxon>Bacteria</taxon>
        <taxon>Pseudomonadati</taxon>
        <taxon>Bacteroidota</taxon>
        <taxon>Bacteroidia</taxon>
        <taxon>Bacteroidales</taxon>
        <taxon>Prevotellaceae</taxon>
        <taxon>Hoylesella</taxon>
    </lineage>
</organism>
<accession>A0A069QFQ6</accession>
<gene>
    <name evidence="1" type="ORF">HMPREF1991_02347</name>
</gene>
<comment type="caution">
    <text evidence="1">The sequence shown here is derived from an EMBL/GenBank/DDBJ whole genome shotgun (WGS) entry which is preliminary data.</text>
</comment>
<dbReference type="HOGENOM" id="CLU_3237666_0_0_10"/>
<dbReference type="Proteomes" id="UP000027442">
    <property type="component" value="Unassembled WGS sequence"/>
</dbReference>
<protein>
    <submittedName>
        <fullName evidence="1">Uncharacterized protein</fullName>
    </submittedName>
</protein>
<name>A0A069QFQ6_HOYLO</name>
<reference evidence="1 2" key="1">
    <citation type="submission" date="2013-08" db="EMBL/GenBank/DDBJ databases">
        <authorList>
            <person name="Weinstock G."/>
            <person name="Sodergren E."/>
            <person name="Wylie T."/>
            <person name="Fulton L."/>
            <person name="Fulton R."/>
            <person name="Fronick C."/>
            <person name="O'Laughlin M."/>
            <person name="Godfrey J."/>
            <person name="Miner T."/>
            <person name="Herter B."/>
            <person name="Appelbaum E."/>
            <person name="Cordes M."/>
            <person name="Lek S."/>
            <person name="Wollam A."/>
            <person name="Pepin K.H."/>
            <person name="Palsikar V.B."/>
            <person name="Mitreva M."/>
            <person name="Wilson R.K."/>
        </authorList>
    </citation>
    <scope>NUCLEOTIDE SEQUENCE [LARGE SCALE GENOMIC DNA]</scope>
    <source>
        <strain evidence="1 2">ATCC 15930</strain>
    </source>
</reference>
<keyword evidence="2" id="KW-1185">Reference proteome</keyword>
<sequence>MGNYMGIRAIGFAGGSYALFEYGVFSRAGVSHWVHYIVSNLNA</sequence>
<dbReference type="PATRIC" id="fig|1122985.7.peg.2433"/>
<proteinExistence type="predicted"/>
<dbReference type="EMBL" id="JNGW01000098">
    <property type="protein sequence ID" value="KDR51625.1"/>
    <property type="molecule type" value="Genomic_DNA"/>
</dbReference>
<evidence type="ECO:0000313" key="2">
    <source>
        <dbReference type="Proteomes" id="UP000027442"/>
    </source>
</evidence>
<dbReference type="AlphaFoldDB" id="A0A069QFQ6"/>
<evidence type="ECO:0000313" key="1">
    <source>
        <dbReference type="EMBL" id="KDR51625.1"/>
    </source>
</evidence>